<evidence type="ECO:0000313" key="1">
    <source>
        <dbReference type="EMBL" id="KAK5607612.1"/>
    </source>
</evidence>
<reference evidence="1 2" key="1">
    <citation type="submission" date="2021-06" db="EMBL/GenBank/DDBJ databases">
        <authorList>
            <person name="Palmer J.M."/>
        </authorList>
    </citation>
    <scope>NUCLEOTIDE SEQUENCE [LARGE SCALE GENOMIC DNA]</scope>
    <source>
        <strain evidence="1 2">MEX-2019</strain>
        <tissue evidence="1">Muscle</tissue>
    </source>
</reference>
<accession>A0AAV9RFE7</accession>
<proteinExistence type="predicted"/>
<protein>
    <submittedName>
        <fullName evidence="1">Uncharacterized protein</fullName>
    </submittedName>
</protein>
<dbReference type="AlphaFoldDB" id="A0AAV9RFE7"/>
<organism evidence="1 2">
    <name type="scientific">Crenichthys baileyi</name>
    <name type="common">White River springfish</name>
    <dbReference type="NCBI Taxonomy" id="28760"/>
    <lineage>
        <taxon>Eukaryota</taxon>
        <taxon>Metazoa</taxon>
        <taxon>Chordata</taxon>
        <taxon>Craniata</taxon>
        <taxon>Vertebrata</taxon>
        <taxon>Euteleostomi</taxon>
        <taxon>Actinopterygii</taxon>
        <taxon>Neopterygii</taxon>
        <taxon>Teleostei</taxon>
        <taxon>Neoteleostei</taxon>
        <taxon>Acanthomorphata</taxon>
        <taxon>Ovalentaria</taxon>
        <taxon>Atherinomorphae</taxon>
        <taxon>Cyprinodontiformes</taxon>
        <taxon>Goodeidae</taxon>
        <taxon>Crenichthys</taxon>
    </lineage>
</organism>
<comment type="caution">
    <text evidence="1">The sequence shown here is derived from an EMBL/GenBank/DDBJ whole genome shotgun (WGS) entry which is preliminary data.</text>
</comment>
<keyword evidence="2" id="KW-1185">Reference proteome</keyword>
<sequence length="176" mass="19921">MLALLATTFLPGEARRATPLQRESLYTYRSIPTRCSSREPPSVSPLCTYSSLTRLPSGLASLDYAYCTCERLFWSHTIGRHPPQYDALYAHTTASVHTPHTFPESHTHWRQTATPLLVCSHDCACHRPHPRFNRLQSPPLFVHLSPTVFPEHPHRLSLTYCDSTYTLRPHVTVGAS</sequence>
<evidence type="ECO:0000313" key="2">
    <source>
        <dbReference type="Proteomes" id="UP001311232"/>
    </source>
</evidence>
<dbReference type="EMBL" id="JAHHUM010002019">
    <property type="protein sequence ID" value="KAK5607612.1"/>
    <property type="molecule type" value="Genomic_DNA"/>
</dbReference>
<gene>
    <name evidence="1" type="ORF">CRENBAI_008419</name>
</gene>
<dbReference type="Proteomes" id="UP001311232">
    <property type="component" value="Unassembled WGS sequence"/>
</dbReference>
<name>A0AAV9RFE7_9TELE</name>